<reference evidence="1" key="1">
    <citation type="journal article" date="2020" name="Nature">
        <title>Giant virus diversity and host interactions through global metagenomics.</title>
        <authorList>
            <person name="Schulz F."/>
            <person name="Roux S."/>
            <person name="Paez-Espino D."/>
            <person name="Jungbluth S."/>
            <person name="Walsh D.A."/>
            <person name="Denef V.J."/>
            <person name="McMahon K.D."/>
            <person name="Konstantinidis K.T."/>
            <person name="Eloe-Fadrosh E.A."/>
            <person name="Kyrpides N.C."/>
            <person name="Woyke T."/>
        </authorList>
    </citation>
    <scope>NUCLEOTIDE SEQUENCE</scope>
    <source>
        <strain evidence="1">GVMAG-S-1091796-13</strain>
    </source>
</reference>
<accession>A0A6C0ALB7</accession>
<dbReference type="AlphaFoldDB" id="A0A6C0ALB7"/>
<dbReference type="EMBL" id="MN740715">
    <property type="protein sequence ID" value="QHS80637.1"/>
    <property type="molecule type" value="Genomic_DNA"/>
</dbReference>
<protein>
    <submittedName>
        <fullName evidence="1">Uncharacterized protein</fullName>
    </submittedName>
</protein>
<evidence type="ECO:0000313" key="1">
    <source>
        <dbReference type="EMBL" id="QHS80637.1"/>
    </source>
</evidence>
<name>A0A6C0ALB7_9ZZZZ</name>
<proteinExistence type="predicted"/>
<sequence>METVNYSLINDKIYIIKTNDVFNKNVNTEQKYKNTHLFDKHCIELYGNKSCILFHIDSFNIEVRLLDHIKYSPVRYINKNSLYNEIPNLLKNNYTVILVEHILNTNTTEITSIHLPPK</sequence>
<organism evidence="1">
    <name type="scientific">viral metagenome</name>
    <dbReference type="NCBI Taxonomy" id="1070528"/>
    <lineage>
        <taxon>unclassified sequences</taxon>
        <taxon>metagenomes</taxon>
        <taxon>organismal metagenomes</taxon>
    </lineage>
</organism>
<dbReference type="EMBL" id="MN740714">
    <property type="protein sequence ID" value="QHS80581.1"/>
    <property type="molecule type" value="Genomic_DNA"/>
</dbReference>